<name>W7TH57_9STRA</name>
<evidence type="ECO:0000256" key="2">
    <source>
        <dbReference type="ARBA" id="ARBA00004229"/>
    </source>
</evidence>
<dbReference type="InterPro" id="IPR039606">
    <property type="entry name" value="Phytol/farnesol_kinase"/>
</dbReference>
<feature type="transmembrane region" description="Helical" evidence="12">
    <location>
        <begin position="131"/>
        <end position="150"/>
    </location>
</feature>
<keyword evidence="11 12" id="KW-0472">Membrane</keyword>
<dbReference type="AlphaFoldDB" id="W7TH57"/>
<evidence type="ECO:0000256" key="8">
    <source>
        <dbReference type="ARBA" id="ARBA00022777"/>
    </source>
</evidence>
<proteinExistence type="inferred from homology"/>
<feature type="transmembrane region" description="Helical" evidence="12">
    <location>
        <begin position="67"/>
        <end position="84"/>
    </location>
</feature>
<evidence type="ECO:0000256" key="4">
    <source>
        <dbReference type="ARBA" id="ARBA00022528"/>
    </source>
</evidence>
<keyword evidence="5" id="KW-0934">Plastid</keyword>
<keyword evidence="14" id="KW-1185">Reference proteome</keyword>
<dbReference type="GO" id="GO:0016779">
    <property type="term" value="F:nucleotidyltransferase activity"/>
    <property type="evidence" value="ECO:0007669"/>
    <property type="project" value="UniProtKB-KW"/>
</dbReference>
<dbReference type="PANTHER" id="PTHR32523:SF7">
    <property type="entry name" value="FARNESOL KINASE, CHLOROPLASTIC"/>
    <property type="match status" value="1"/>
</dbReference>
<evidence type="ECO:0000256" key="3">
    <source>
        <dbReference type="ARBA" id="ARBA00010794"/>
    </source>
</evidence>
<dbReference type="PANTHER" id="PTHR32523">
    <property type="entry name" value="PHYTOL KINASE 1, CHLOROPLASTIC"/>
    <property type="match status" value="1"/>
</dbReference>
<dbReference type="GO" id="GO:0016301">
    <property type="term" value="F:kinase activity"/>
    <property type="evidence" value="ECO:0007669"/>
    <property type="project" value="UniProtKB-KW"/>
</dbReference>
<keyword evidence="9" id="KW-0809">Transit peptide</keyword>
<organism evidence="13 14">
    <name type="scientific">Nannochloropsis gaditana</name>
    <dbReference type="NCBI Taxonomy" id="72520"/>
    <lineage>
        <taxon>Eukaryota</taxon>
        <taxon>Sar</taxon>
        <taxon>Stramenopiles</taxon>
        <taxon>Ochrophyta</taxon>
        <taxon>Eustigmatophyceae</taxon>
        <taxon>Eustigmatales</taxon>
        <taxon>Monodopsidaceae</taxon>
        <taxon>Nannochloropsis</taxon>
    </lineage>
</organism>
<evidence type="ECO:0000256" key="10">
    <source>
        <dbReference type="ARBA" id="ARBA00022989"/>
    </source>
</evidence>
<dbReference type="OrthoDB" id="5673at2759"/>
<comment type="subcellular location">
    <subcellularLocation>
        <location evidence="1">Membrane</location>
        <topology evidence="1">Multi-pass membrane protein</topology>
    </subcellularLocation>
    <subcellularLocation>
        <location evidence="2">Plastid</location>
        <location evidence="2">Chloroplast</location>
    </subcellularLocation>
</comment>
<feature type="transmembrane region" description="Helical" evidence="12">
    <location>
        <begin position="36"/>
        <end position="55"/>
    </location>
</feature>
<keyword evidence="7 12" id="KW-0812">Transmembrane</keyword>
<sequence length="301" mass="32411">MSPPALSSSSLDSNFPTVSSFLTAKVLPGSSHDARALLLTSLAMVSYAEGVKLLATRNICASTTARKLMHIGCGPIFLLCWPLFSSLPSASYFAAGAPLALTSFFTIVGLGIIVNPATVKSMSRTGARQELLRGPLFYGSVMIIATLLFWRRLTAALCISCLCAGDGFADVVGRKFAPAVPSYGFEKKQDDLLRRQKTLGRGRIPWCPSKSWIGTVGFIVASSFTSACFVLYSSRQGWTIDDGGRHGRKGMERVWRRVWGSTLLSAAAETLPVPEGWDNLMVFGAALLADWLVMRGARTSV</sequence>
<gene>
    <name evidence="13" type="ORF">Naga_100819g2</name>
</gene>
<comment type="caution">
    <text evidence="13">The sequence shown here is derived from an EMBL/GenBank/DDBJ whole genome shotgun (WGS) entry which is preliminary data.</text>
</comment>
<keyword evidence="8" id="KW-0418">Kinase</keyword>
<keyword evidence="4" id="KW-0150">Chloroplast</keyword>
<protein>
    <submittedName>
        <fullName evidence="13">Phosphatidate cytidylyltransferase</fullName>
    </submittedName>
</protein>
<evidence type="ECO:0000313" key="13">
    <source>
        <dbReference type="EMBL" id="EWM22868.1"/>
    </source>
</evidence>
<keyword evidence="13" id="KW-0548">Nucleotidyltransferase</keyword>
<keyword evidence="10 12" id="KW-1133">Transmembrane helix</keyword>
<comment type="similarity">
    <text evidence="3">Belongs to the polyprenol kinase family.</text>
</comment>
<evidence type="ECO:0000256" key="9">
    <source>
        <dbReference type="ARBA" id="ARBA00022946"/>
    </source>
</evidence>
<evidence type="ECO:0000256" key="11">
    <source>
        <dbReference type="ARBA" id="ARBA00023136"/>
    </source>
</evidence>
<accession>W7TH57</accession>
<evidence type="ECO:0000256" key="1">
    <source>
        <dbReference type="ARBA" id="ARBA00004141"/>
    </source>
</evidence>
<keyword evidence="6 13" id="KW-0808">Transferase</keyword>
<evidence type="ECO:0000313" key="14">
    <source>
        <dbReference type="Proteomes" id="UP000019335"/>
    </source>
</evidence>
<reference evidence="13 14" key="1">
    <citation type="journal article" date="2014" name="Mol. Plant">
        <title>Chromosome Scale Genome Assembly and Transcriptome Profiling of Nannochloropsis gaditana in Nitrogen Depletion.</title>
        <authorList>
            <person name="Corteggiani Carpinelli E."/>
            <person name="Telatin A."/>
            <person name="Vitulo N."/>
            <person name="Forcato C."/>
            <person name="D'Angelo M."/>
            <person name="Schiavon R."/>
            <person name="Vezzi A."/>
            <person name="Giacometti G.M."/>
            <person name="Morosinotto T."/>
            <person name="Valle G."/>
        </authorList>
    </citation>
    <scope>NUCLEOTIDE SEQUENCE [LARGE SCALE GENOMIC DNA]</scope>
    <source>
        <strain evidence="13 14">B-31</strain>
    </source>
</reference>
<dbReference type="EMBL" id="AZIL01002048">
    <property type="protein sequence ID" value="EWM22868.1"/>
    <property type="molecule type" value="Genomic_DNA"/>
</dbReference>
<feature type="transmembrane region" description="Helical" evidence="12">
    <location>
        <begin position="212"/>
        <end position="233"/>
    </location>
</feature>
<evidence type="ECO:0000256" key="5">
    <source>
        <dbReference type="ARBA" id="ARBA00022640"/>
    </source>
</evidence>
<evidence type="ECO:0000256" key="7">
    <source>
        <dbReference type="ARBA" id="ARBA00022692"/>
    </source>
</evidence>
<dbReference type="GO" id="GO:0016020">
    <property type="term" value="C:membrane"/>
    <property type="evidence" value="ECO:0007669"/>
    <property type="project" value="UniProtKB-SubCell"/>
</dbReference>
<dbReference type="Proteomes" id="UP000019335">
    <property type="component" value="Chromosome 20"/>
</dbReference>
<evidence type="ECO:0000256" key="12">
    <source>
        <dbReference type="SAM" id="Phobius"/>
    </source>
</evidence>
<dbReference type="GO" id="GO:0009507">
    <property type="term" value="C:chloroplast"/>
    <property type="evidence" value="ECO:0007669"/>
    <property type="project" value="UniProtKB-SubCell"/>
</dbReference>
<evidence type="ECO:0000256" key="6">
    <source>
        <dbReference type="ARBA" id="ARBA00022679"/>
    </source>
</evidence>
<feature type="transmembrane region" description="Helical" evidence="12">
    <location>
        <begin position="90"/>
        <end position="119"/>
    </location>
</feature>